<dbReference type="Proteomes" id="UP001233999">
    <property type="component" value="Unassembled WGS sequence"/>
</dbReference>
<keyword evidence="1" id="KW-0472">Membrane</keyword>
<dbReference type="EMBL" id="JASPKZ010009836">
    <property type="protein sequence ID" value="KAJ9575486.1"/>
    <property type="molecule type" value="Genomic_DNA"/>
</dbReference>
<keyword evidence="1" id="KW-0812">Transmembrane</keyword>
<keyword evidence="3" id="KW-1185">Reference proteome</keyword>
<sequence length="240" mass="28385">MLLLLRGIILYYYHYYYYYYYYYYYHLYLCGYLKNFNYLFYFSLQDVLKFSLKHLEPESLYFLQVQALSQFGRERLKGEKAAIFLNTADYKNVTEVTIGAYEGNGKRSTGRIEGLKVQRVFWHRSQLMARISWLSRPVLKETSSPKYTVAWWSGHCRNQTTITPQPRMQLAATTEIAQYDLYDLNFSCKYRVTVRELYPDGGNSHHHEATLMFMTPTCHEVAMSSSNTDKPQCPQHANTT</sequence>
<keyword evidence="1" id="KW-1133">Transmembrane helix</keyword>
<evidence type="ECO:0000313" key="3">
    <source>
        <dbReference type="Proteomes" id="UP001233999"/>
    </source>
</evidence>
<reference evidence="2" key="2">
    <citation type="submission" date="2023-05" db="EMBL/GenBank/DDBJ databases">
        <authorList>
            <person name="Fouks B."/>
        </authorList>
    </citation>
    <scope>NUCLEOTIDE SEQUENCE</scope>
    <source>
        <strain evidence="2">Stay&amp;Tobe</strain>
        <tissue evidence="2">Testes</tissue>
    </source>
</reference>
<reference evidence="2" key="1">
    <citation type="journal article" date="2023" name="IScience">
        <title>Live-bearing cockroach genome reveals convergent evolutionary mechanisms linked to viviparity in insects and beyond.</title>
        <authorList>
            <person name="Fouks B."/>
            <person name="Harrison M.C."/>
            <person name="Mikhailova A.A."/>
            <person name="Marchal E."/>
            <person name="English S."/>
            <person name="Carruthers M."/>
            <person name="Jennings E.C."/>
            <person name="Chiamaka E.L."/>
            <person name="Frigard R.A."/>
            <person name="Pippel M."/>
            <person name="Attardo G.M."/>
            <person name="Benoit J.B."/>
            <person name="Bornberg-Bauer E."/>
            <person name="Tobe S.S."/>
        </authorList>
    </citation>
    <scope>NUCLEOTIDE SEQUENCE</scope>
    <source>
        <strain evidence="2">Stay&amp;Tobe</strain>
    </source>
</reference>
<protein>
    <submittedName>
        <fullName evidence="2">Uncharacterized protein</fullName>
    </submittedName>
</protein>
<name>A0AAD8E3E7_DIPPU</name>
<organism evidence="2 3">
    <name type="scientific">Diploptera punctata</name>
    <name type="common">Pacific beetle cockroach</name>
    <dbReference type="NCBI Taxonomy" id="6984"/>
    <lineage>
        <taxon>Eukaryota</taxon>
        <taxon>Metazoa</taxon>
        <taxon>Ecdysozoa</taxon>
        <taxon>Arthropoda</taxon>
        <taxon>Hexapoda</taxon>
        <taxon>Insecta</taxon>
        <taxon>Pterygota</taxon>
        <taxon>Neoptera</taxon>
        <taxon>Polyneoptera</taxon>
        <taxon>Dictyoptera</taxon>
        <taxon>Blattodea</taxon>
        <taxon>Blaberoidea</taxon>
        <taxon>Blaberidae</taxon>
        <taxon>Diplopterinae</taxon>
        <taxon>Diploptera</taxon>
    </lineage>
</organism>
<comment type="caution">
    <text evidence="2">The sequence shown here is derived from an EMBL/GenBank/DDBJ whole genome shotgun (WGS) entry which is preliminary data.</text>
</comment>
<accession>A0AAD8E3E7</accession>
<proteinExistence type="predicted"/>
<evidence type="ECO:0000256" key="1">
    <source>
        <dbReference type="SAM" id="Phobius"/>
    </source>
</evidence>
<evidence type="ECO:0000313" key="2">
    <source>
        <dbReference type="EMBL" id="KAJ9575486.1"/>
    </source>
</evidence>
<dbReference type="AlphaFoldDB" id="A0AAD8E3E7"/>
<gene>
    <name evidence="2" type="ORF">L9F63_007644</name>
</gene>
<feature type="transmembrane region" description="Helical" evidence="1">
    <location>
        <begin position="20"/>
        <end position="44"/>
    </location>
</feature>